<feature type="region of interest" description="Disordered" evidence="1">
    <location>
        <begin position="450"/>
        <end position="496"/>
    </location>
</feature>
<keyword evidence="3" id="KW-1185">Reference proteome</keyword>
<accession>A0A9P6B4P9</accession>
<reference evidence="2" key="1">
    <citation type="journal article" date="2020" name="Nat. Commun.">
        <title>Large-scale genome sequencing of mycorrhizal fungi provides insights into the early evolution of symbiotic traits.</title>
        <authorList>
            <person name="Miyauchi S."/>
            <person name="Kiss E."/>
            <person name="Kuo A."/>
            <person name="Drula E."/>
            <person name="Kohler A."/>
            <person name="Sanchez-Garcia M."/>
            <person name="Morin E."/>
            <person name="Andreopoulos B."/>
            <person name="Barry K.W."/>
            <person name="Bonito G."/>
            <person name="Buee M."/>
            <person name="Carver A."/>
            <person name="Chen C."/>
            <person name="Cichocki N."/>
            <person name="Clum A."/>
            <person name="Culley D."/>
            <person name="Crous P.W."/>
            <person name="Fauchery L."/>
            <person name="Girlanda M."/>
            <person name="Hayes R.D."/>
            <person name="Keri Z."/>
            <person name="LaButti K."/>
            <person name="Lipzen A."/>
            <person name="Lombard V."/>
            <person name="Magnuson J."/>
            <person name="Maillard F."/>
            <person name="Murat C."/>
            <person name="Nolan M."/>
            <person name="Ohm R.A."/>
            <person name="Pangilinan J."/>
            <person name="Pereira M.F."/>
            <person name="Perotto S."/>
            <person name="Peter M."/>
            <person name="Pfister S."/>
            <person name="Riley R."/>
            <person name="Sitrit Y."/>
            <person name="Stielow J.B."/>
            <person name="Szollosi G."/>
            <person name="Zifcakova L."/>
            <person name="Stursova M."/>
            <person name="Spatafora J.W."/>
            <person name="Tedersoo L."/>
            <person name="Vaario L.M."/>
            <person name="Yamada A."/>
            <person name="Yan M."/>
            <person name="Wang P."/>
            <person name="Xu J."/>
            <person name="Bruns T."/>
            <person name="Baldrian P."/>
            <person name="Vilgalys R."/>
            <person name="Dunand C."/>
            <person name="Henrissat B."/>
            <person name="Grigoriev I.V."/>
            <person name="Hibbett D."/>
            <person name="Nagy L.G."/>
            <person name="Martin F.M."/>
        </authorList>
    </citation>
    <scope>NUCLEOTIDE SEQUENCE</scope>
    <source>
        <strain evidence="2">UP504</strain>
    </source>
</reference>
<dbReference type="EMBL" id="MU128930">
    <property type="protein sequence ID" value="KAF9517668.1"/>
    <property type="molecule type" value="Genomic_DNA"/>
</dbReference>
<dbReference type="OrthoDB" id="10672436at2759"/>
<evidence type="ECO:0000256" key="1">
    <source>
        <dbReference type="SAM" id="MobiDB-lite"/>
    </source>
</evidence>
<feature type="compositionally biased region" description="Polar residues" evidence="1">
    <location>
        <begin position="329"/>
        <end position="340"/>
    </location>
</feature>
<feature type="compositionally biased region" description="Basic residues" evidence="1">
    <location>
        <begin position="248"/>
        <end position="257"/>
    </location>
</feature>
<feature type="region of interest" description="Disordered" evidence="1">
    <location>
        <begin position="379"/>
        <end position="407"/>
    </location>
</feature>
<name>A0A9P6B4P9_9AGAM</name>
<feature type="region of interest" description="Disordered" evidence="1">
    <location>
        <begin position="552"/>
        <end position="671"/>
    </location>
</feature>
<feature type="compositionally biased region" description="Polar residues" evidence="1">
    <location>
        <begin position="233"/>
        <end position="247"/>
    </location>
</feature>
<feature type="compositionally biased region" description="Low complexity" evidence="1">
    <location>
        <begin position="473"/>
        <end position="484"/>
    </location>
</feature>
<feature type="compositionally biased region" description="Basic and acidic residues" evidence="1">
    <location>
        <begin position="641"/>
        <end position="651"/>
    </location>
</feature>
<evidence type="ECO:0000313" key="3">
    <source>
        <dbReference type="Proteomes" id="UP000886523"/>
    </source>
</evidence>
<feature type="compositionally biased region" description="Basic and acidic residues" evidence="1">
    <location>
        <begin position="348"/>
        <end position="364"/>
    </location>
</feature>
<feature type="region of interest" description="Disordered" evidence="1">
    <location>
        <begin position="329"/>
        <end position="365"/>
    </location>
</feature>
<sequence length="858" mass="92857">MTRPGAPGAYQAVHVLQPLAQILLGQIKPQIKIDLRAVIVAKSALRVEGHIISLWPNHVPPRKIFLNLPGKNHPLPFPLIPPIPVKSPNVLQRLRASASAPNLFTQAASFSRHSKLPPKLDSVPKFHPPVHEHPLSLSPESTILAVVDPRPRFVASITGANDIPQSPYTLGRPSFTTYDYELGALPKCFPPYSKTKDTLTVPDLPKTGDLLMQFMQDDALLAAERAKWASRAQNSFGNKRSRSLSTRSMHHQIRRSRSANAMSGTASHEAEEGLIVDVGTTYTHSSTAPSHQTSLKYIAATAFGHGHSPKVSIDNSGVTSLGTWSTGTIPPIGVTSQPYHSHTSHSRTSSESKRKSGHKQKDSGRGVFEAVIGCVSSGACETSPERTQTREESPPVLDVKPTPPSPQISEAALAVEQRIGIALSTPPTTLEVTAIFPDYRDNVSKHRLPPQVHAHKRSLSAGSAPTALVSKQSSPSAKPYFSSSTPPRKESSASSHPFVEAAIKDSRPASGLLQAYFEDAVIASTSVTTRFGRPNSGGPISHLERLAIIEPNSPIPQDIGDDPESPTPKTLGEPHPEVSERRSPTPRPLSRLGLYLSPADNNVPPGPRPKRWERSNRRSLSLSDFSSALRESEQAPLHKRSVSEHVDRHDALTPPRNDVDSSLASSPQPDVLIGELDDLESFRDLFYRPERSNSEVHRSATASAFWGVVSPTLVGDGINWSESVDPSSSVHDLPQDEAASPSRNPSEGPLTAGPHNGPLHLYQIDTSLPSIRGSQHRHSSTPVIEHSETLEAEIMEATHVEYSSNPPSATDVSDSDIGVRLSQFTNASTERMSNIILDFPTPPEITASPVVLESYFPS</sequence>
<gene>
    <name evidence="2" type="ORF">BS47DRAFT_1359450</name>
</gene>
<evidence type="ECO:0000313" key="2">
    <source>
        <dbReference type="EMBL" id="KAF9517668.1"/>
    </source>
</evidence>
<organism evidence="2 3">
    <name type="scientific">Hydnum rufescens UP504</name>
    <dbReference type="NCBI Taxonomy" id="1448309"/>
    <lineage>
        <taxon>Eukaryota</taxon>
        <taxon>Fungi</taxon>
        <taxon>Dikarya</taxon>
        <taxon>Basidiomycota</taxon>
        <taxon>Agaricomycotina</taxon>
        <taxon>Agaricomycetes</taxon>
        <taxon>Cantharellales</taxon>
        <taxon>Hydnaceae</taxon>
        <taxon>Hydnum</taxon>
    </lineage>
</organism>
<comment type="caution">
    <text evidence="2">The sequence shown here is derived from an EMBL/GenBank/DDBJ whole genome shotgun (WGS) entry which is preliminary data.</text>
</comment>
<feature type="region of interest" description="Disordered" evidence="1">
    <location>
        <begin position="723"/>
        <end position="762"/>
    </location>
</feature>
<protein>
    <submittedName>
        <fullName evidence="2">Uncharacterized protein</fullName>
    </submittedName>
</protein>
<feature type="compositionally biased region" description="Basic and acidic residues" evidence="1">
    <location>
        <begin position="572"/>
        <end position="583"/>
    </location>
</feature>
<feature type="region of interest" description="Disordered" evidence="1">
    <location>
        <begin position="233"/>
        <end position="268"/>
    </location>
</feature>
<feature type="compositionally biased region" description="Basic and acidic residues" evidence="1">
    <location>
        <begin position="383"/>
        <end position="393"/>
    </location>
</feature>
<proteinExistence type="predicted"/>
<dbReference type="Proteomes" id="UP000886523">
    <property type="component" value="Unassembled WGS sequence"/>
</dbReference>
<dbReference type="AlphaFoldDB" id="A0A9P6B4P9"/>